<dbReference type="InterPro" id="IPR032675">
    <property type="entry name" value="LRR_dom_sf"/>
</dbReference>
<evidence type="ECO:0000313" key="15">
    <source>
        <dbReference type="Proteomes" id="UP000005408"/>
    </source>
</evidence>
<evidence type="ECO:0000256" key="5">
    <source>
        <dbReference type="ARBA" id="ARBA00022729"/>
    </source>
</evidence>
<evidence type="ECO:0000256" key="1">
    <source>
        <dbReference type="ARBA" id="ARBA00004613"/>
    </source>
</evidence>
<evidence type="ECO:0000259" key="12">
    <source>
        <dbReference type="PROSITE" id="PS50025"/>
    </source>
</evidence>
<dbReference type="SUPFAM" id="SSF57196">
    <property type="entry name" value="EGF/Laminin"/>
    <property type="match status" value="6"/>
</dbReference>
<dbReference type="SMART" id="SM00082">
    <property type="entry name" value="LRRCT"/>
    <property type="match status" value="4"/>
</dbReference>
<dbReference type="InterPro" id="IPR013320">
    <property type="entry name" value="ConA-like_dom_sf"/>
</dbReference>
<dbReference type="PROSITE" id="PS01186">
    <property type="entry name" value="EGF_2"/>
    <property type="match status" value="7"/>
</dbReference>
<organism evidence="14 15">
    <name type="scientific">Magallana gigas</name>
    <name type="common">Pacific oyster</name>
    <name type="synonym">Crassostrea gigas</name>
    <dbReference type="NCBI Taxonomy" id="29159"/>
    <lineage>
        <taxon>Eukaryota</taxon>
        <taxon>Metazoa</taxon>
        <taxon>Spiralia</taxon>
        <taxon>Lophotrochozoa</taxon>
        <taxon>Mollusca</taxon>
        <taxon>Bivalvia</taxon>
        <taxon>Autobranchia</taxon>
        <taxon>Pteriomorphia</taxon>
        <taxon>Ostreida</taxon>
        <taxon>Ostreoidea</taxon>
        <taxon>Ostreidae</taxon>
        <taxon>Magallana</taxon>
    </lineage>
</organism>
<dbReference type="PROSITE" id="PS01185">
    <property type="entry name" value="CTCK_1"/>
    <property type="match status" value="1"/>
</dbReference>
<feature type="disulfide bond" evidence="9">
    <location>
        <begin position="959"/>
        <end position="968"/>
    </location>
</feature>
<keyword evidence="15" id="KW-1185">Reference proteome</keyword>
<evidence type="ECO:0000256" key="6">
    <source>
        <dbReference type="ARBA" id="ARBA00022737"/>
    </source>
</evidence>
<dbReference type="PROSITE" id="PS01187">
    <property type="entry name" value="EGF_CA"/>
    <property type="match status" value="2"/>
</dbReference>
<dbReference type="SMART" id="SM00368">
    <property type="entry name" value="LRR_RI"/>
    <property type="match status" value="6"/>
</dbReference>
<comment type="caution">
    <text evidence="9">Lacks conserved residue(s) required for the propagation of feature annotation.</text>
</comment>
<dbReference type="EnsemblMetazoa" id="G15473.3">
    <property type="protein sequence ID" value="G15473.3:cds"/>
    <property type="gene ID" value="G15473"/>
</dbReference>
<feature type="disulfide bond" evidence="9">
    <location>
        <begin position="975"/>
        <end position="985"/>
    </location>
</feature>
<dbReference type="FunFam" id="3.80.10.10:FF:000002">
    <property type="entry name" value="Slit guidance ligand 2"/>
    <property type="match status" value="2"/>
</dbReference>
<dbReference type="SMART" id="SM00369">
    <property type="entry name" value="LRR_TYP"/>
    <property type="match status" value="15"/>
</dbReference>
<dbReference type="PROSITE" id="PS01225">
    <property type="entry name" value="CTCK_2"/>
    <property type="match status" value="1"/>
</dbReference>
<feature type="disulfide bond" evidence="9">
    <location>
        <begin position="1358"/>
        <end position="1368"/>
    </location>
</feature>
<evidence type="ECO:0000256" key="3">
    <source>
        <dbReference type="ARBA" id="ARBA00022525"/>
    </source>
</evidence>
<dbReference type="InterPro" id="IPR000742">
    <property type="entry name" value="EGF"/>
</dbReference>
<evidence type="ECO:0000256" key="4">
    <source>
        <dbReference type="ARBA" id="ARBA00022614"/>
    </source>
</evidence>
<dbReference type="SMART" id="SM00282">
    <property type="entry name" value="LamG"/>
    <property type="match status" value="1"/>
</dbReference>
<evidence type="ECO:0000259" key="11">
    <source>
        <dbReference type="PROSITE" id="PS01225"/>
    </source>
</evidence>
<feature type="domain" description="Laminin G" evidence="12">
    <location>
        <begin position="1176"/>
        <end position="1353"/>
    </location>
</feature>
<dbReference type="SMART" id="SM00181">
    <property type="entry name" value="EGF"/>
    <property type="match status" value="7"/>
</dbReference>
<feature type="disulfide bond" evidence="9">
    <location>
        <begin position="1144"/>
        <end position="1161"/>
    </location>
</feature>
<feature type="disulfide bond" evidence="9">
    <location>
        <begin position="1381"/>
        <end position="1390"/>
    </location>
</feature>
<keyword evidence="7 9" id="KW-1015">Disulfide bond</keyword>
<dbReference type="GO" id="GO:0005509">
    <property type="term" value="F:calcium ion binding"/>
    <property type="evidence" value="ECO:0007669"/>
    <property type="project" value="InterPro"/>
</dbReference>
<dbReference type="GO" id="GO:0007399">
    <property type="term" value="P:nervous system development"/>
    <property type="evidence" value="ECO:0007669"/>
    <property type="project" value="UniProtKB-ARBA"/>
</dbReference>
<feature type="domain" description="EGF-like" evidence="13">
    <location>
        <begin position="1354"/>
        <end position="1391"/>
    </location>
</feature>
<dbReference type="PROSITE" id="PS00022">
    <property type="entry name" value="EGF_1"/>
    <property type="match status" value="7"/>
</dbReference>
<evidence type="ECO:0000256" key="9">
    <source>
        <dbReference type="PROSITE-ProRule" id="PRU00076"/>
    </source>
</evidence>
<dbReference type="CDD" id="cd00054">
    <property type="entry name" value="EGF_CA"/>
    <property type="match status" value="6"/>
</dbReference>
<dbReference type="SMART" id="SM00179">
    <property type="entry name" value="EGF_CA"/>
    <property type="match status" value="6"/>
</dbReference>
<keyword evidence="2" id="KW-0217">Developmental protein</keyword>
<dbReference type="PANTHER" id="PTHR24369">
    <property type="entry name" value="ANTIGEN BSP, PUTATIVE-RELATED"/>
    <property type="match status" value="1"/>
</dbReference>
<feature type="domain" description="EGF-like" evidence="13">
    <location>
        <begin position="934"/>
        <end position="969"/>
    </location>
</feature>
<feature type="domain" description="EGF-like" evidence="13">
    <location>
        <begin position="1135"/>
        <end position="1173"/>
    </location>
</feature>
<feature type="disulfide bond" evidence="9">
    <location>
        <begin position="1075"/>
        <end position="1084"/>
    </location>
</feature>
<dbReference type="FunFam" id="3.80.10.10:FF:000032">
    <property type="entry name" value="Slit homolog 2 (Drosophila)"/>
    <property type="match status" value="1"/>
</dbReference>
<dbReference type="PROSITE" id="PS51450">
    <property type="entry name" value="LRR"/>
    <property type="match status" value="4"/>
</dbReference>
<dbReference type="Pfam" id="PF01462">
    <property type="entry name" value="LRRNT"/>
    <property type="match status" value="4"/>
</dbReference>
<dbReference type="SUPFAM" id="SSF52058">
    <property type="entry name" value="L domain-like"/>
    <property type="match status" value="4"/>
</dbReference>
<evidence type="ECO:0008006" key="16">
    <source>
        <dbReference type="Google" id="ProtNLM"/>
    </source>
</evidence>
<keyword evidence="8" id="KW-0325">Glycoprotein</keyword>
<dbReference type="InterPro" id="IPR000483">
    <property type="entry name" value="Cys-rich_flank_reg_C"/>
</dbReference>
<dbReference type="FunFam" id="3.80.10.10:FF:000004">
    <property type="entry name" value="Slit guidance ligand 2"/>
    <property type="match status" value="1"/>
</dbReference>
<dbReference type="Gene3D" id="2.10.25.10">
    <property type="entry name" value="Laminin"/>
    <property type="match status" value="7"/>
</dbReference>
<feature type="domain" description="EGF-like" evidence="13">
    <location>
        <begin position="1047"/>
        <end position="1085"/>
    </location>
</feature>
<evidence type="ECO:0000259" key="13">
    <source>
        <dbReference type="PROSITE" id="PS50026"/>
    </source>
</evidence>
<dbReference type="GO" id="GO:0005576">
    <property type="term" value="C:extracellular region"/>
    <property type="evidence" value="ECO:0007669"/>
    <property type="project" value="UniProtKB-SubCell"/>
</dbReference>
<dbReference type="Gene3D" id="2.60.120.200">
    <property type="match status" value="1"/>
</dbReference>
<dbReference type="FunFam" id="2.10.25.10:FF:000472">
    <property type="entry name" value="Uncharacterized protein, isoform A"/>
    <property type="match status" value="2"/>
</dbReference>
<dbReference type="Pfam" id="PF13855">
    <property type="entry name" value="LRR_8"/>
    <property type="match status" value="6"/>
</dbReference>
<keyword evidence="3" id="KW-0964">Secreted</keyword>
<feature type="signal peptide" evidence="10">
    <location>
        <begin position="1"/>
        <end position="28"/>
    </location>
</feature>
<dbReference type="CDD" id="cd00110">
    <property type="entry name" value="LamG"/>
    <property type="match status" value="1"/>
</dbReference>
<dbReference type="SMART" id="SM00365">
    <property type="entry name" value="LRR_SD22"/>
    <property type="match status" value="10"/>
</dbReference>
<dbReference type="PROSITE" id="PS00010">
    <property type="entry name" value="ASX_HYDROXYL"/>
    <property type="match status" value="3"/>
</dbReference>
<evidence type="ECO:0000256" key="10">
    <source>
        <dbReference type="SAM" id="SignalP"/>
    </source>
</evidence>
<dbReference type="InterPro" id="IPR050541">
    <property type="entry name" value="LRR_TM_domain-containing"/>
</dbReference>
<dbReference type="Pfam" id="PF00008">
    <property type="entry name" value="EGF"/>
    <property type="match status" value="6"/>
</dbReference>
<keyword evidence="5 10" id="KW-0732">Signal</keyword>
<feature type="disulfide bond" evidence="9">
    <location>
        <begin position="1113"/>
        <end position="1122"/>
    </location>
</feature>
<dbReference type="PROSITE" id="PS51257">
    <property type="entry name" value="PROKAR_LIPOPROTEIN"/>
    <property type="match status" value="1"/>
</dbReference>
<feature type="domain" description="EGF-like" evidence="13">
    <location>
        <begin position="1009"/>
        <end position="1045"/>
    </location>
</feature>
<reference evidence="14" key="1">
    <citation type="submission" date="2022-08" db="UniProtKB">
        <authorList>
            <consortium name="EnsemblMetazoa"/>
        </authorList>
    </citation>
    <scope>IDENTIFICATION</scope>
    <source>
        <strain evidence="14">05x7-T-G4-1.051#20</strain>
    </source>
</reference>
<accession>A0A8W8IUK9</accession>
<evidence type="ECO:0000313" key="14">
    <source>
        <dbReference type="EnsemblMetazoa" id="G15473.3:cds"/>
    </source>
</evidence>
<dbReference type="Pfam" id="PF00560">
    <property type="entry name" value="LRR_1"/>
    <property type="match status" value="1"/>
</dbReference>
<dbReference type="Gene3D" id="3.80.10.10">
    <property type="entry name" value="Ribonuclease Inhibitor"/>
    <property type="match status" value="5"/>
</dbReference>
<feature type="disulfide bond" evidence="9">
    <location>
        <begin position="1035"/>
        <end position="1044"/>
    </location>
</feature>
<dbReference type="SUPFAM" id="SSF49899">
    <property type="entry name" value="Concanavalin A-like lectins/glucanases"/>
    <property type="match status" value="1"/>
</dbReference>
<feature type="chain" id="PRO_5036497933" description="Protein slit" evidence="10">
    <location>
        <begin position="29"/>
        <end position="1468"/>
    </location>
</feature>
<sequence length="1468" mass="164234">MKLKFCFEDYSYMFVVVICVFSLTAVTACPNECVCQHKTVDCSYSKLQHIPTGIPPETQRLELQGNNITAVRRNDLRNLHNLRVLQLLENKIDTIEQGAFRDLDQMERLRIDRNELTELPDNLFASMTKLQRLDLSYNKLKVIGKKTLTGSTVLRNLQLDHNQLECVSETALKALHNMEILTLNYNKLTSLPKNLFDNMSNLRTLRLIDNKFVCDCHLAWLSQWLKAHPDLGLYTECSAPPNLQGIEVDDVQQYSFTCDAGQTAEQHSERCSSVASCPKKCSCTSGVVDCRSAGLTEFPSIFPDDVTEIRLEQNHIVIVPSRAFADLRKLRRINLSNNKITEIAADAFSGLTSLNSLVVYGNKIRDLPAGLFKGLSSLQLLLLNANEIKCVRVDAFQDLSSLNLLSLYDNKIQSLANGTFTPLKNIKNLHLARNPFICDCNMQWLTEYLHQNPIETSIARCEAPGRMKRKKIATARVEKFKCKGSEFHRTKNAGQCEIDLECPRQCVCQGTVVDCSNRHLTQIPQDLPIYTTKLQLQNNQIEKLEANGLFSKLENLQVLDLSSNRLQEIEEGTFNGARKLIDVNLSSNRIGKLLGKSLRGLETVRTLAIEKNRITCLSNTTLNAMTELRQLSLYSNEIRCISEGAFDKQNFLTILNLESNPFNCNCHMSWLSSWLKKSKVSAGEPTCFLPTPHKNTPLLNLKEDQFICPTDIDVGCNTGISPCCSETVDTAVGSCDPRAYCPPKCTCTGTVVRCSRKELNEVPALIPDDTTELYLDVNNIRSLPSEIGRLTKLQRLDLSNNNLVTLPDHIFSNFTNLATLILSYNQLECMAPTSFSGLHKLRILSLHGNNISSIPYGAFKDLTSLTHLALGGNQLYCDCNLKWLSDWIKKDYVESGIASCVGPASMLNKLLLTTQSSLFVCNGPPDPEVMGKCNACQRQPCQNGATCKGVDFKNYTCVCPAGFHGDKCENEINACFINPCLNGACEVLDHGRFRCKCNNGFQGDRCETNIDDCKGHACMNNGSCIDLVEGYTCQCGPGYTGKMCQQKIRYCVGNYNFCQNGGTCVNLDTDYSCKCTTGYSGKNCTLNLDDCKSHSCLNGGRCVDGLGDYTCYCPRGFSGRFCEIAPMAVNTQFSYNSLCQSHACQNNGVCYVPKGGSHYMCQCAPGFSGKKCEKLSSISFIADDSYIQMPQIDFQSQVNITMNMKTNSDSGVIFYVGADQHLAVELFRGRIGVSFFTGKSPLSTMYSYIFSYVTVNDDRLHTVELIVHHRNFTMRVDGGVSRSVVNMGESEYLDVKDDVYIGGLSSDKSAEAHKKFQIRSQTSFKGCFQGVYVNGKQLDFSVSKSNHKIMPGCKVDPCENNKCKHGQCKLRKKKGGYRCKCKRGYSGKYCDKVPTCKQKIFRSRYTHPVTKCMSRTRIKFRRCEGSCGKDCCKPRKIKTRKVRLYCRDGYSYIHNLSVIRKCGCKKCQ</sequence>
<dbReference type="InterPro" id="IPR001791">
    <property type="entry name" value="Laminin_G"/>
</dbReference>
<dbReference type="SMART" id="SM00364">
    <property type="entry name" value="LRR_BAC"/>
    <property type="match status" value="6"/>
</dbReference>
<protein>
    <recommendedName>
        <fullName evidence="16">Protein slit</fullName>
    </recommendedName>
</protein>
<comment type="subcellular location">
    <subcellularLocation>
        <location evidence="1">Secreted</location>
    </subcellularLocation>
</comment>
<dbReference type="InterPro" id="IPR001611">
    <property type="entry name" value="Leu-rich_rpt"/>
</dbReference>
<dbReference type="InterPro" id="IPR003591">
    <property type="entry name" value="Leu-rich_rpt_typical-subtyp"/>
</dbReference>
<dbReference type="PROSITE" id="PS50026">
    <property type="entry name" value="EGF_3"/>
    <property type="match status" value="7"/>
</dbReference>
<dbReference type="InterPro" id="IPR000152">
    <property type="entry name" value="EGF-type_Asp/Asn_hydroxyl_site"/>
</dbReference>
<dbReference type="OMA" id="ETKCQNN"/>
<evidence type="ECO:0000256" key="2">
    <source>
        <dbReference type="ARBA" id="ARBA00022473"/>
    </source>
</evidence>
<evidence type="ECO:0000256" key="7">
    <source>
        <dbReference type="ARBA" id="ARBA00023157"/>
    </source>
</evidence>
<dbReference type="PANTHER" id="PTHR24369:SF210">
    <property type="entry name" value="CHAOPTIN-RELATED"/>
    <property type="match status" value="1"/>
</dbReference>
<name>A0A8W8IUK9_MAGGI</name>
<feature type="domain" description="EGF-like" evidence="13">
    <location>
        <begin position="971"/>
        <end position="1007"/>
    </location>
</feature>
<feature type="domain" description="EGF-like" evidence="13">
    <location>
        <begin position="1087"/>
        <end position="1123"/>
    </location>
</feature>
<evidence type="ECO:0000256" key="8">
    <source>
        <dbReference type="ARBA" id="ARBA00023180"/>
    </source>
</evidence>
<dbReference type="InterPro" id="IPR006207">
    <property type="entry name" value="Cys_knot_C"/>
</dbReference>
<keyword evidence="4" id="KW-0433">Leucine-rich repeat</keyword>
<feature type="domain" description="CTCK" evidence="11">
    <location>
        <begin position="1390"/>
        <end position="1468"/>
    </location>
</feature>
<dbReference type="FunFam" id="2.10.25.10:FF:000063">
    <property type="entry name" value="Slit guidance ligand 2"/>
    <property type="match status" value="1"/>
</dbReference>
<dbReference type="InterPro" id="IPR000372">
    <property type="entry name" value="LRRNT"/>
</dbReference>
<proteinExistence type="predicted"/>
<dbReference type="InterPro" id="IPR001881">
    <property type="entry name" value="EGF-like_Ca-bd_dom"/>
</dbReference>
<dbReference type="InterPro" id="IPR018097">
    <property type="entry name" value="EGF_Ca-bd_CS"/>
</dbReference>
<dbReference type="GO" id="GO:0005886">
    <property type="term" value="C:plasma membrane"/>
    <property type="evidence" value="ECO:0007669"/>
    <property type="project" value="TreeGrafter"/>
</dbReference>
<keyword evidence="9" id="KW-0245">EGF-like domain</keyword>
<dbReference type="Proteomes" id="UP000005408">
    <property type="component" value="Unassembled WGS sequence"/>
</dbReference>
<dbReference type="OrthoDB" id="283575at2759"/>
<dbReference type="SMART" id="SM00041">
    <property type="entry name" value="CT"/>
    <property type="match status" value="1"/>
</dbReference>
<keyword evidence="6" id="KW-0677">Repeat</keyword>
<dbReference type="Pfam" id="PF02210">
    <property type="entry name" value="Laminin_G_2"/>
    <property type="match status" value="1"/>
</dbReference>
<dbReference type="PRINTS" id="PR00019">
    <property type="entry name" value="LEURICHRPT"/>
</dbReference>
<feature type="disulfide bond" evidence="9">
    <location>
        <begin position="1163"/>
        <end position="1172"/>
    </location>
</feature>
<dbReference type="PROSITE" id="PS50025">
    <property type="entry name" value="LAM_G_DOMAIN"/>
    <property type="match status" value="1"/>
</dbReference>
<dbReference type="SMART" id="SM00013">
    <property type="entry name" value="LRRNT"/>
    <property type="match status" value="4"/>
</dbReference>
<feature type="disulfide bond" evidence="9">
    <location>
        <begin position="997"/>
        <end position="1006"/>
    </location>
</feature>